<evidence type="ECO:0000313" key="2">
    <source>
        <dbReference type="EMBL" id="AWY05748.1"/>
    </source>
</evidence>
<evidence type="ECO:0000313" key="3">
    <source>
        <dbReference type="Proteomes" id="UP000250990"/>
    </source>
</evidence>
<evidence type="ECO:0000256" key="1">
    <source>
        <dbReference type="SAM" id="Coils"/>
    </source>
</evidence>
<protein>
    <submittedName>
        <fullName evidence="2">Uncharacterized protein</fullName>
    </submittedName>
</protein>
<gene>
    <name evidence="2" type="primary">62</name>
    <name evidence="2" type="ORF">PBI_PERCIVAL_62</name>
</gene>
<dbReference type="Proteomes" id="UP000250990">
    <property type="component" value="Segment"/>
</dbReference>
<dbReference type="EMBL" id="MH271308">
    <property type="protein sequence ID" value="AWY05748.1"/>
    <property type="molecule type" value="Genomic_DNA"/>
</dbReference>
<keyword evidence="3" id="KW-1185">Reference proteome</keyword>
<name>A0A2Z4Q8C9_9CAUD</name>
<keyword evidence="1" id="KW-0175">Coiled coil</keyword>
<accession>A0A2Z4Q8C9</accession>
<feature type="coiled-coil region" evidence="1">
    <location>
        <begin position="51"/>
        <end position="85"/>
    </location>
</feature>
<reference evidence="3" key="1">
    <citation type="submission" date="2018-04" db="EMBL/GenBank/DDBJ databases">
        <authorList>
            <person name="Go L.Y."/>
            <person name="Mitchell J.A."/>
        </authorList>
    </citation>
    <scope>NUCLEOTIDE SEQUENCE [LARGE SCALE GENOMIC DNA]</scope>
</reference>
<organism evidence="2 3">
    <name type="scientific">Microbacterium phage Percival</name>
    <dbReference type="NCBI Taxonomy" id="2201439"/>
    <lineage>
        <taxon>Viruses</taxon>
        <taxon>Duplodnaviria</taxon>
        <taxon>Heunggongvirae</taxon>
        <taxon>Uroviricota</taxon>
        <taxon>Caudoviricetes</taxon>
        <taxon>Casidaviridae</taxon>
        <taxon>Percivalvirus</taxon>
        <taxon>Percivalvirus percival</taxon>
    </lineage>
</organism>
<proteinExistence type="predicted"/>
<sequence>MTAPVPAPPQPIRRSVAELEAELAGARFAMDAAFEAKGRAAGKMSHARNILRDARLRFEVADDALRAAERAYFALEDQLSQARAADPLERVLASLPPVSRP</sequence>